<gene>
    <name evidence="5" type="ORF">SteCoe_9176</name>
</gene>
<dbReference type="PROSITE" id="PS00626">
    <property type="entry name" value="RCC1_2"/>
    <property type="match status" value="1"/>
</dbReference>
<dbReference type="InterPro" id="IPR051553">
    <property type="entry name" value="Ran_GTPase-activating"/>
</dbReference>
<organism evidence="5 6">
    <name type="scientific">Stentor coeruleus</name>
    <dbReference type="NCBI Taxonomy" id="5963"/>
    <lineage>
        <taxon>Eukaryota</taxon>
        <taxon>Sar</taxon>
        <taxon>Alveolata</taxon>
        <taxon>Ciliophora</taxon>
        <taxon>Postciliodesmatophora</taxon>
        <taxon>Heterotrichea</taxon>
        <taxon>Heterotrichida</taxon>
        <taxon>Stentoridae</taxon>
        <taxon>Stentor</taxon>
    </lineage>
</organism>
<dbReference type="Pfam" id="PF25390">
    <property type="entry name" value="WD40_RLD"/>
    <property type="match status" value="1"/>
</dbReference>
<dbReference type="PANTHER" id="PTHR45982:SF1">
    <property type="entry name" value="REGULATOR OF CHROMOSOME CONDENSATION"/>
    <property type="match status" value="1"/>
</dbReference>
<dbReference type="SUPFAM" id="SSF50985">
    <property type="entry name" value="RCC1/BLIP-II"/>
    <property type="match status" value="1"/>
</dbReference>
<feature type="repeat" description="RCC1" evidence="3">
    <location>
        <begin position="101"/>
        <end position="151"/>
    </location>
</feature>
<keyword evidence="6" id="KW-1185">Reference proteome</keyword>
<feature type="domain" description="RCC1-like" evidence="4">
    <location>
        <begin position="3"/>
        <end position="352"/>
    </location>
</feature>
<feature type="repeat" description="RCC1" evidence="3">
    <location>
        <begin position="306"/>
        <end position="357"/>
    </location>
</feature>
<dbReference type="PANTHER" id="PTHR45982">
    <property type="entry name" value="REGULATOR OF CHROMOSOME CONDENSATION"/>
    <property type="match status" value="1"/>
</dbReference>
<dbReference type="PRINTS" id="PR00633">
    <property type="entry name" value="RCCNDNSATION"/>
</dbReference>
<dbReference type="EMBL" id="MPUH01000141">
    <property type="protein sequence ID" value="OMJ88792.1"/>
    <property type="molecule type" value="Genomic_DNA"/>
</dbReference>
<feature type="repeat" description="RCC1" evidence="3">
    <location>
        <begin position="204"/>
        <end position="255"/>
    </location>
</feature>
<evidence type="ECO:0000313" key="6">
    <source>
        <dbReference type="Proteomes" id="UP000187209"/>
    </source>
</evidence>
<protein>
    <recommendedName>
        <fullName evidence="4">RCC1-like domain-containing protein</fullName>
    </recommendedName>
</protein>
<feature type="repeat" description="RCC1" evidence="3">
    <location>
        <begin position="52"/>
        <end position="99"/>
    </location>
</feature>
<dbReference type="OrthoDB" id="10256179at2759"/>
<evidence type="ECO:0000256" key="2">
    <source>
        <dbReference type="ARBA" id="ARBA00022737"/>
    </source>
</evidence>
<dbReference type="Gene3D" id="2.130.10.30">
    <property type="entry name" value="Regulator of chromosome condensation 1/beta-lactamase-inhibitor protein II"/>
    <property type="match status" value="1"/>
</dbReference>
<dbReference type="InterPro" id="IPR009091">
    <property type="entry name" value="RCC1/BLIP-II"/>
</dbReference>
<name>A0A1R2CID4_9CILI</name>
<sequence length="386" mass="42148">MEQVLSCGSGECEQLGIPDLNLARMPRPVSLPEEIYMIACGTMHTLALSTEGKVYSWGCNDDGALGRSGTENIPGIVTGVHCINKLDAGDSHSVAISDKLKLVYTWGTYRNSDGNMALANKFPVEITKFQKNIKIADVVCGGNHTLVLVDGKVYAWGDSEFGQIGRQPRSRKSVASSLTLESIGAKFATAIFSGRNHSFYKAYDKIYGWGLNNYGQLGDGTTKNTCIPHEILPLSSYSIIDIKGGENHTIALTSNGELLSWGRNDDFQLGLNCITDFTSPQIIPFSGNITQLISGSHFNFVLTDKKRVYSWGYGDNYVLMNGKEKNMSMPTLLAWSVQKPVDMVSAGSQHVCILKNAGMLNLPAMKPSELITRQKAQTTSNKKKNK</sequence>
<dbReference type="InterPro" id="IPR058923">
    <property type="entry name" value="RCC1-like_dom"/>
</dbReference>
<feature type="repeat" description="RCC1" evidence="3">
    <location>
        <begin position="151"/>
        <end position="204"/>
    </location>
</feature>
<comment type="caution">
    <text evidence="5">The sequence shown here is derived from an EMBL/GenBank/DDBJ whole genome shotgun (WGS) entry which is preliminary data.</text>
</comment>
<keyword evidence="2" id="KW-0677">Repeat</keyword>
<dbReference type="PROSITE" id="PS50012">
    <property type="entry name" value="RCC1_3"/>
    <property type="match status" value="7"/>
</dbReference>
<feature type="repeat" description="RCC1" evidence="3">
    <location>
        <begin position="2"/>
        <end position="51"/>
    </location>
</feature>
<keyword evidence="1" id="KW-0344">Guanine-nucleotide releasing factor</keyword>
<accession>A0A1R2CID4</accession>
<dbReference type="Proteomes" id="UP000187209">
    <property type="component" value="Unassembled WGS sequence"/>
</dbReference>
<reference evidence="5 6" key="1">
    <citation type="submission" date="2016-11" db="EMBL/GenBank/DDBJ databases">
        <title>The macronuclear genome of Stentor coeruleus: a giant cell with tiny introns.</title>
        <authorList>
            <person name="Slabodnick M."/>
            <person name="Ruby J.G."/>
            <person name="Reiff S.B."/>
            <person name="Swart E.C."/>
            <person name="Gosai S."/>
            <person name="Prabakaran S."/>
            <person name="Witkowska E."/>
            <person name="Larue G.E."/>
            <person name="Fisher S."/>
            <person name="Freeman R.M."/>
            <person name="Gunawardena J."/>
            <person name="Chu W."/>
            <person name="Stover N.A."/>
            <person name="Gregory B.D."/>
            <person name="Nowacki M."/>
            <person name="Derisi J."/>
            <person name="Roy S.W."/>
            <person name="Marshall W.F."/>
            <person name="Sood P."/>
        </authorList>
    </citation>
    <scope>NUCLEOTIDE SEQUENCE [LARGE SCALE GENOMIC DNA]</scope>
    <source>
        <strain evidence="5">WM001</strain>
    </source>
</reference>
<dbReference type="InterPro" id="IPR000408">
    <property type="entry name" value="Reg_chr_condens"/>
</dbReference>
<proteinExistence type="predicted"/>
<evidence type="ECO:0000256" key="1">
    <source>
        <dbReference type="ARBA" id="ARBA00022658"/>
    </source>
</evidence>
<dbReference type="AlphaFoldDB" id="A0A1R2CID4"/>
<evidence type="ECO:0000256" key="3">
    <source>
        <dbReference type="PROSITE-ProRule" id="PRU00235"/>
    </source>
</evidence>
<evidence type="ECO:0000259" key="4">
    <source>
        <dbReference type="Pfam" id="PF25390"/>
    </source>
</evidence>
<feature type="repeat" description="RCC1" evidence="3">
    <location>
        <begin position="256"/>
        <end position="305"/>
    </location>
</feature>
<evidence type="ECO:0000313" key="5">
    <source>
        <dbReference type="EMBL" id="OMJ88792.1"/>
    </source>
</evidence>